<organism evidence="11 12">
    <name type="scientific">Tatumella morbirosei</name>
    <dbReference type="NCBI Taxonomy" id="642227"/>
    <lineage>
        <taxon>Bacteria</taxon>
        <taxon>Pseudomonadati</taxon>
        <taxon>Pseudomonadota</taxon>
        <taxon>Gammaproteobacteria</taxon>
        <taxon>Enterobacterales</taxon>
        <taxon>Erwiniaceae</taxon>
        <taxon>Tatumella</taxon>
    </lineage>
</organism>
<dbReference type="RefSeq" id="WP_038017521.1">
    <property type="nucleotide sequence ID" value="NZ_JPKR02000004.1"/>
</dbReference>
<dbReference type="FunFam" id="3.40.1410.10:FF:000004">
    <property type="entry name" value="Histidine utilization repressor"/>
    <property type="match status" value="1"/>
</dbReference>
<evidence type="ECO:0000313" key="11">
    <source>
        <dbReference type="EMBL" id="KGD74723.2"/>
    </source>
</evidence>
<evidence type="ECO:0000256" key="4">
    <source>
        <dbReference type="ARBA" id="ARBA00023125"/>
    </source>
</evidence>
<dbReference type="GO" id="GO:0003700">
    <property type="term" value="F:DNA-binding transcription factor activity"/>
    <property type="evidence" value="ECO:0007669"/>
    <property type="project" value="UniProtKB-UniRule"/>
</dbReference>
<dbReference type="SUPFAM" id="SSF64288">
    <property type="entry name" value="Chorismate lyase-like"/>
    <property type="match status" value="1"/>
</dbReference>
<dbReference type="CDD" id="cd07377">
    <property type="entry name" value="WHTH_GntR"/>
    <property type="match status" value="1"/>
</dbReference>
<evidence type="ECO:0000256" key="3">
    <source>
        <dbReference type="ARBA" id="ARBA00023015"/>
    </source>
</evidence>
<dbReference type="InterPro" id="IPR028978">
    <property type="entry name" value="Chorismate_lyase_/UTRA_dom_sf"/>
</dbReference>
<keyword evidence="1" id="KW-0678">Repressor</keyword>
<dbReference type="SUPFAM" id="SSF46785">
    <property type="entry name" value="Winged helix' DNA-binding domain"/>
    <property type="match status" value="1"/>
</dbReference>
<evidence type="ECO:0000256" key="9">
    <source>
        <dbReference type="NCBIfam" id="TIGR02018"/>
    </source>
</evidence>
<dbReference type="GO" id="GO:0003677">
    <property type="term" value="F:DNA binding"/>
    <property type="evidence" value="ECO:0007669"/>
    <property type="project" value="UniProtKB-UniRule"/>
</dbReference>
<evidence type="ECO:0000256" key="2">
    <source>
        <dbReference type="ARBA" id="ARBA00022808"/>
    </source>
</evidence>
<comment type="pathway">
    <text evidence="7">Amino-acid degradation; L-histidine degradation into L-glutamate [regulation].</text>
</comment>
<dbReference type="InterPro" id="IPR036388">
    <property type="entry name" value="WH-like_DNA-bd_sf"/>
</dbReference>
<gene>
    <name evidence="11" type="ORF">HA49_05235</name>
</gene>
<reference evidence="11" key="1">
    <citation type="submission" date="2014-12" db="EMBL/GenBank/DDBJ databases">
        <title>The draft genome of the Tatumella morbirosei type strain, LMG23360T isolated from pineapple rot.</title>
        <authorList>
            <person name="Smits T.H."/>
            <person name="Palmer M."/>
            <person name="Venter S.N."/>
            <person name="Duffy B."/>
            <person name="Steenkamp E.T."/>
            <person name="Chan W.Y."/>
            <person name="Coutinho T.A."/>
            <person name="Coetzee M.P."/>
            <person name="De Maayer P."/>
        </authorList>
    </citation>
    <scope>NUCLEOTIDE SEQUENCE [LARGE SCALE GENOMIC DNA]</scope>
    <source>
        <strain evidence="11">LMG 23360</strain>
    </source>
</reference>
<dbReference type="FunFam" id="1.10.10.10:FF:000079">
    <property type="entry name" value="GntR family transcriptional regulator"/>
    <property type="match status" value="1"/>
</dbReference>
<evidence type="ECO:0000256" key="7">
    <source>
        <dbReference type="ARBA" id="ARBA00060686"/>
    </source>
</evidence>
<dbReference type="InterPro" id="IPR050679">
    <property type="entry name" value="Bact_HTH_transcr_reg"/>
</dbReference>
<dbReference type="Gene3D" id="3.40.1410.10">
    <property type="entry name" value="Chorismate lyase-like"/>
    <property type="match status" value="1"/>
</dbReference>
<dbReference type="SMART" id="SM00866">
    <property type="entry name" value="UTRA"/>
    <property type="match status" value="1"/>
</dbReference>
<dbReference type="PANTHER" id="PTHR44846:SF16">
    <property type="entry name" value="TRANSCRIPTIONAL REGULATOR PHNF-RELATED"/>
    <property type="match status" value="1"/>
</dbReference>
<dbReference type="InterPro" id="IPR011663">
    <property type="entry name" value="UTRA"/>
</dbReference>
<dbReference type="EMBL" id="JPKR02000004">
    <property type="protein sequence ID" value="KGD74723.2"/>
    <property type="molecule type" value="Genomic_DNA"/>
</dbReference>
<evidence type="ECO:0000256" key="5">
    <source>
        <dbReference type="ARBA" id="ARBA00023163"/>
    </source>
</evidence>
<evidence type="ECO:0000256" key="1">
    <source>
        <dbReference type="ARBA" id="ARBA00022491"/>
    </source>
</evidence>
<dbReference type="SMART" id="SM00345">
    <property type="entry name" value="HTH_GNTR"/>
    <property type="match status" value="1"/>
</dbReference>
<dbReference type="STRING" id="642227.HA49_05235"/>
<dbReference type="NCBIfam" id="TIGR02018">
    <property type="entry name" value="his_ut_repres"/>
    <property type="match status" value="1"/>
</dbReference>
<evidence type="ECO:0000256" key="6">
    <source>
        <dbReference type="ARBA" id="ARBA00058362"/>
    </source>
</evidence>
<dbReference type="GO" id="GO:0045892">
    <property type="term" value="P:negative regulation of DNA-templated transcription"/>
    <property type="evidence" value="ECO:0007669"/>
    <property type="project" value="UniProtKB-UniRule"/>
</dbReference>
<accession>A0A095UJW1</accession>
<dbReference type="eggNOG" id="COG2188">
    <property type="taxonomic scope" value="Bacteria"/>
</dbReference>
<keyword evidence="2" id="KW-0369">Histidine metabolism</keyword>
<dbReference type="PRINTS" id="PR00035">
    <property type="entry name" value="HTHGNTR"/>
</dbReference>
<proteinExistence type="predicted"/>
<comment type="function">
    <text evidence="6">Repressor which binds to the hutP region in the histidine utilization (hut) operon. It blocks the expression of all the hut genes in the absence of inducer.</text>
</comment>
<keyword evidence="5" id="KW-0804">Transcription</keyword>
<evidence type="ECO:0000256" key="8">
    <source>
        <dbReference type="ARBA" id="ARBA00071620"/>
    </source>
</evidence>
<dbReference type="InterPro" id="IPR010248">
    <property type="entry name" value="His_ut_repres"/>
</dbReference>
<dbReference type="GO" id="GO:0006547">
    <property type="term" value="P:L-histidine metabolic process"/>
    <property type="evidence" value="ECO:0007669"/>
    <property type="project" value="UniProtKB-UniRule"/>
</dbReference>
<evidence type="ECO:0000313" key="12">
    <source>
        <dbReference type="Proteomes" id="UP000029577"/>
    </source>
</evidence>
<dbReference type="Pfam" id="PF00392">
    <property type="entry name" value="GntR"/>
    <property type="match status" value="1"/>
</dbReference>
<feature type="domain" description="HTH gntR-type" evidence="10">
    <location>
        <begin position="20"/>
        <end position="88"/>
    </location>
</feature>
<name>A0A095UJW1_9GAMM</name>
<dbReference type="InterPro" id="IPR000524">
    <property type="entry name" value="Tscrpt_reg_HTH_GntR"/>
</dbReference>
<dbReference type="PANTHER" id="PTHR44846">
    <property type="entry name" value="MANNOSYL-D-GLYCERATE TRANSPORT/METABOLISM SYSTEM REPRESSOR MNGR-RELATED"/>
    <property type="match status" value="1"/>
</dbReference>
<keyword evidence="12" id="KW-1185">Reference proteome</keyword>
<comment type="caution">
    <text evidence="11">The sequence shown here is derived from an EMBL/GenBank/DDBJ whole genome shotgun (WGS) entry which is preliminary data.</text>
</comment>
<evidence type="ECO:0000259" key="10">
    <source>
        <dbReference type="PROSITE" id="PS50949"/>
    </source>
</evidence>
<dbReference type="AlphaFoldDB" id="A0A095UJW1"/>
<keyword evidence="3" id="KW-0805">Transcription regulation</keyword>
<protein>
    <recommendedName>
        <fullName evidence="8 9">Histidine utilization repressor</fullName>
    </recommendedName>
</protein>
<sequence length="253" mass="28822">MEQSDQEKILLMGEPPGIPAPFYERVKAMIKTKIHSGTWPVNFRVPSESELVNLFGYSRMTINRALRELTSEGLLVRMQGVGTFVAEIRGQSALLEINNIADEITSRGHRHHSRVFRLTEIAADAQQALSFEMQKGSRLYHSLICHYENGVPVMLEDRLVNSQVVPDYLQQDFTRITPNAYLSSIAPIVEGEHVIEAINVSRTESTYLEIDEITPCLLVNRRTWTGHQEKKIVTSVRLVYPGPRYRLEGSMRK</sequence>
<dbReference type="Pfam" id="PF07702">
    <property type="entry name" value="UTRA"/>
    <property type="match status" value="1"/>
</dbReference>
<dbReference type="PROSITE" id="PS50949">
    <property type="entry name" value="HTH_GNTR"/>
    <property type="match status" value="1"/>
</dbReference>
<dbReference type="InterPro" id="IPR036390">
    <property type="entry name" value="WH_DNA-bd_sf"/>
</dbReference>
<dbReference type="Gene3D" id="1.10.10.10">
    <property type="entry name" value="Winged helix-like DNA-binding domain superfamily/Winged helix DNA-binding domain"/>
    <property type="match status" value="1"/>
</dbReference>
<dbReference type="OrthoDB" id="9808698at2"/>
<dbReference type="Proteomes" id="UP000029577">
    <property type="component" value="Unassembled WGS sequence"/>
</dbReference>
<keyword evidence="4" id="KW-0238">DNA-binding</keyword>